<sequence>MPFMNRLTFKHVGPDLAGGVTTAILSLPLALAFGVASGAGPQAGLYGAVCVGLFAALFGGSSRLISEPTGPMTVIMTAVITSLVARYPENGMAMAFTVVMVAGAFQLLIGLMKLGRFITLMPYAVISGFMSGIGIILILLQLPPMLGHPAPPGGVLATIEALPRLIQDLDSTELLLGGLAFCFLLLYPARWRRFCPPQLLVLLIGTAVVLFLLPLGSLRTIGQIPMGLPSLVLPSFTPEEVTRILLDGIVLGTLGAIDTLLTAMIADSLTRDQHDSNRELVGQGIGNIVSGLLGGLPGAGATMGTVANIQTGAQTILAGVIRALLLLIVVLWAAPLLADVPMAILSAIAMKVGIDILDWSFLKRAHRVSKTSTLLMYSVMLLTVFYDLIVAVGFGVFLANLLTIQKLSELPAHKVKTISILDDDIQISDEDRDLLESADGNILLFQLSGPMIFGVAKTISQEHAAIANAKVMIIDLTDVPFLGTSVSLAIENMAHDVIAAGGQVMVAGASEPIKKPLQKLRILDHEAVSDYPDRHRAVQAAMDVLRERMRNSLPAQPSASKMASA</sequence>
<dbReference type="SUPFAM" id="SSF52091">
    <property type="entry name" value="SpoIIaa-like"/>
    <property type="match status" value="1"/>
</dbReference>
<reference evidence="7" key="1">
    <citation type="submission" date="2017-08" db="EMBL/GenBank/DDBJ databases">
        <authorList>
            <person name="Imhoff J.F."/>
            <person name="Rahn T."/>
            <person name="Kuenzel S."/>
            <person name="Neulinger S.C."/>
        </authorList>
    </citation>
    <scope>NUCLEOTIDE SEQUENCE</scope>
    <source>
        <strain evidence="7">DSM 11080</strain>
    </source>
</reference>
<gene>
    <name evidence="7" type="ORF">CKO40_19865</name>
</gene>
<feature type="domain" description="STAS" evidence="6">
    <location>
        <begin position="441"/>
        <end position="541"/>
    </location>
</feature>
<evidence type="ECO:0000256" key="1">
    <source>
        <dbReference type="ARBA" id="ARBA00004141"/>
    </source>
</evidence>
<evidence type="ECO:0000256" key="2">
    <source>
        <dbReference type="ARBA" id="ARBA00022692"/>
    </source>
</evidence>
<feature type="transmembrane region" description="Helical" evidence="5">
    <location>
        <begin position="316"/>
        <end position="334"/>
    </location>
</feature>
<evidence type="ECO:0000259" key="6">
    <source>
        <dbReference type="PROSITE" id="PS50801"/>
    </source>
</evidence>
<name>A0AAJ0U9D4_9GAMM</name>
<evidence type="ECO:0000256" key="5">
    <source>
        <dbReference type="SAM" id="Phobius"/>
    </source>
</evidence>
<comment type="subcellular location">
    <subcellularLocation>
        <location evidence="1">Membrane</location>
        <topology evidence="1">Multi-pass membrane protein</topology>
    </subcellularLocation>
</comment>
<dbReference type="InterPro" id="IPR001902">
    <property type="entry name" value="SLC26A/SulP_fam"/>
</dbReference>
<dbReference type="InterPro" id="IPR011547">
    <property type="entry name" value="SLC26A/SulP_dom"/>
</dbReference>
<keyword evidence="4 5" id="KW-0472">Membrane</keyword>
<evidence type="ECO:0000256" key="4">
    <source>
        <dbReference type="ARBA" id="ARBA00023136"/>
    </source>
</evidence>
<keyword evidence="2 5" id="KW-0812">Transmembrane</keyword>
<dbReference type="PANTHER" id="PTHR11814">
    <property type="entry name" value="SULFATE TRANSPORTER"/>
    <property type="match status" value="1"/>
</dbReference>
<feature type="transmembrane region" description="Helical" evidence="5">
    <location>
        <begin position="42"/>
        <end position="58"/>
    </location>
</feature>
<feature type="transmembrane region" description="Helical" evidence="5">
    <location>
        <begin position="244"/>
        <end position="266"/>
    </location>
</feature>
<dbReference type="GO" id="GO:0016020">
    <property type="term" value="C:membrane"/>
    <property type="evidence" value="ECO:0007669"/>
    <property type="project" value="UniProtKB-SubCell"/>
</dbReference>
<keyword evidence="3 5" id="KW-1133">Transmembrane helix</keyword>
<reference evidence="7" key="2">
    <citation type="journal article" date="2020" name="Microorganisms">
        <title>Osmotic Adaptation and Compatible Solute Biosynthesis of Phototrophic Bacteria as Revealed from Genome Analyses.</title>
        <authorList>
            <person name="Imhoff J.F."/>
            <person name="Rahn T."/>
            <person name="Kunzel S."/>
            <person name="Keller A."/>
            <person name="Neulinger S.C."/>
        </authorList>
    </citation>
    <scope>NUCLEOTIDE SEQUENCE</scope>
    <source>
        <strain evidence="7">DSM 11080</strain>
    </source>
</reference>
<proteinExistence type="predicted"/>
<comment type="caution">
    <text evidence="7">The sequence shown here is derived from an EMBL/GenBank/DDBJ whole genome shotgun (WGS) entry which is preliminary data.</text>
</comment>
<dbReference type="Gene3D" id="3.30.750.24">
    <property type="entry name" value="STAS domain"/>
    <property type="match status" value="1"/>
</dbReference>
<feature type="transmembrane region" description="Helical" evidence="5">
    <location>
        <begin position="199"/>
        <end position="224"/>
    </location>
</feature>
<evidence type="ECO:0000256" key="3">
    <source>
        <dbReference type="ARBA" id="ARBA00022989"/>
    </source>
</evidence>
<dbReference type="Pfam" id="PF01740">
    <property type="entry name" value="STAS"/>
    <property type="match status" value="1"/>
</dbReference>
<dbReference type="GO" id="GO:0055085">
    <property type="term" value="P:transmembrane transport"/>
    <property type="evidence" value="ECO:0007669"/>
    <property type="project" value="InterPro"/>
</dbReference>
<feature type="transmembrane region" description="Helical" evidence="5">
    <location>
        <begin position="374"/>
        <end position="399"/>
    </location>
</feature>
<accession>A0AAJ0U9D4</accession>
<keyword evidence="8" id="KW-1185">Reference proteome</keyword>
<dbReference type="AlphaFoldDB" id="A0AAJ0U9D4"/>
<feature type="transmembrane region" description="Helical" evidence="5">
    <location>
        <begin position="123"/>
        <end position="142"/>
    </location>
</feature>
<evidence type="ECO:0000313" key="8">
    <source>
        <dbReference type="Proteomes" id="UP001296776"/>
    </source>
</evidence>
<feature type="transmembrane region" description="Helical" evidence="5">
    <location>
        <begin position="93"/>
        <end position="111"/>
    </location>
</feature>
<dbReference type="InterPro" id="IPR036513">
    <property type="entry name" value="STAS_dom_sf"/>
</dbReference>
<evidence type="ECO:0000313" key="7">
    <source>
        <dbReference type="EMBL" id="MBK1706737.1"/>
    </source>
</evidence>
<dbReference type="CDD" id="cd07042">
    <property type="entry name" value="STAS_SulP_like_sulfate_transporter"/>
    <property type="match status" value="1"/>
</dbReference>
<protein>
    <submittedName>
        <fullName evidence="7">Sodium-independent anion transporter</fullName>
    </submittedName>
</protein>
<dbReference type="PROSITE" id="PS50801">
    <property type="entry name" value="STAS"/>
    <property type="match status" value="1"/>
</dbReference>
<dbReference type="EMBL" id="NRSJ01000049">
    <property type="protein sequence ID" value="MBK1706737.1"/>
    <property type="molecule type" value="Genomic_DNA"/>
</dbReference>
<dbReference type="Proteomes" id="UP001296776">
    <property type="component" value="Unassembled WGS sequence"/>
</dbReference>
<dbReference type="Pfam" id="PF00916">
    <property type="entry name" value="Sulfate_transp"/>
    <property type="match status" value="1"/>
</dbReference>
<dbReference type="InterPro" id="IPR002645">
    <property type="entry name" value="STAS_dom"/>
</dbReference>
<organism evidence="7 8">
    <name type="scientific">Halochromatium glycolicum</name>
    <dbReference type="NCBI Taxonomy" id="85075"/>
    <lineage>
        <taxon>Bacteria</taxon>
        <taxon>Pseudomonadati</taxon>
        <taxon>Pseudomonadota</taxon>
        <taxon>Gammaproteobacteria</taxon>
        <taxon>Chromatiales</taxon>
        <taxon>Chromatiaceae</taxon>
        <taxon>Halochromatium</taxon>
    </lineage>
</organism>
<feature type="transmembrane region" description="Helical" evidence="5">
    <location>
        <begin position="171"/>
        <end position="187"/>
    </location>
</feature>